<dbReference type="InParanoid" id="A0A3N7HZN4"/>
<dbReference type="AlphaFoldDB" id="A0A3N7HZN4"/>
<organism evidence="1 2">
    <name type="scientific">Populus trichocarpa</name>
    <name type="common">Western balsam poplar</name>
    <name type="synonym">Populus balsamifera subsp. trichocarpa</name>
    <dbReference type="NCBI Taxonomy" id="3694"/>
    <lineage>
        <taxon>Eukaryota</taxon>
        <taxon>Viridiplantae</taxon>
        <taxon>Streptophyta</taxon>
        <taxon>Embryophyta</taxon>
        <taxon>Tracheophyta</taxon>
        <taxon>Spermatophyta</taxon>
        <taxon>Magnoliopsida</taxon>
        <taxon>eudicotyledons</taxon>
        <taxon>Gunneridae</taxon>
        <taxon>Pentapetalae</taxon>
        <taxon>rosids</taxon>
        <taxon>fabids</taxon>
        <taxon>Malpighiales</taxon>
        <taxon>Salicaceae</taxon>
        <taxon>Saliceae</taxon>
        <taxon>Populus</taxon>
    </lineage>
</organism>
<sequence>MSSSRSSDLISIMSISEASISTNCRNIIIPCGKNKDNGCQLFTRTLEEIGTATRVLFPPHQVSGFSFFLFRVCVYANAFSILQRQQIYIPSEEPTELADAKMLRALQHHNQMWSLHATKVIAVDLQK</sequence>
<name>A0A3N7HZN4_POPTR</name>
<proteinExistence type="predicted"/>
<accession>A0A3N7HZN4</accession>
<keyword evidence="2" id="KW-1185">Reference proteome</keyword>
<evidence type="ECO:0000313" key="2">
    <source>
        <dbReference type="Proteomes" id="UP000006729"/>
    </source>
</evidence>
<reference evidence="1 2" key="1">
    <citation type="journal article" date="2006" name="Science">
        <title>The genome of black cottonwood, Populus trichocarpa (Torr. &amp; Gray).</title>
        <authorList>
            <person name="Tuskan G.A."/>
            <person name="Difazio S."/>
            <person name="Jansson S."/>
            <person name="Bohlmann J."/>
            <person name="Grigoriev I."/>
            <person name="Hellsten U."/>
            <person name="Putnam N."/>
            <person name="Ralph S."/>
            <person name="Rombauts S."/>
            <person name="Salamov A."/>
            <person name="Schein J."/>
            <person name="Sterck L."/>
            <person name="Aerts A."/>
            <person name="Bhalerao R.R."/>
            <person name="Bhalerao R.P."/>
            <person name="Blaudez D."/>
            <person name="Boerjan W."/>
            <person name="Brun A."/>
            <person name="Brunner A."/>
            <person name="Busov V."/>
            <person name="Campbell M."/>
            <person name="Carlson J."/>
            <person name="Chalot M."/>
            <person name="Chapman J."/>
            <person name="Chen G.L."/>
            <person name="Cooper D."/>
            <person name="Coutinho P.M."/>
            <person name="Couturier J."/>
            <person name="Covert S."/>
            <person name="Cronk Q."/>
            <person name="Cunningham R."/>
            <person name="Davis J."/>
            <person name="Degroeve S."/>
            <person name="Dejardin A."/>
            <person name="Depamphilis C."/>
            <person name="Detter J."/>
            <person name="Dirks B."/>
            <person name="Dubchak I."/>
            <person name="Duplessis S."/>
            <person name="Ehlting J."/>
            <person name="Ellis B."/>
            <person name="Gendler K."/>
            <person name="Goodstein D."/>
            <person name="Gribskov M."/>
            <person name="Grimwood J."/>
            <person name="Groover A."/>
            <person name="Gunter L."/>
            <person name="Hamberger B."/>
            <person name="Heinze B."/>
            <person name="Helariutta Y."/>
            <person name="Henrissat B."/>
            <person name="Holligan D."/>
            <person name="Holt R."/>
            <person name="Huang W."/>
            <person name="Islam-Faridi N."/>
            <person name="Jones S."/>
            <person name="Jones-Rhoades M."/>
            <person name="Jorgensen R."/>
            <person name="Joshi C."/>
            <person name="Kangasjarvi J."/>
            <person name="Karlsson J."/>
            <person name="Kelleher C."/>
            <person name="Kirkpatrick R."/>
            <person name="Kirst M."/>
            <person name="Kohler A."/>
            <person name="Kalluri U."/>
            <person name="Larimer F."/>
            <person name="Leebens-Mack J."/>
            <person name="Leple J.C."/>
            <person name="Locascio P."/>
            <person name="Lou Y."/>
            <person name="Lucas S."/>
            <person name="Martin F."/>
            <person name="Montanini B."/>
            <person name="Napoli C."/>
            <person name="Nelson D.R."/>
            <person name="Nelson C."/>
            <person name="Nieminen K."/>
            <person name="Nilsson O."/>
            <person name="Pereda V."/>
            <person name="Peter G."/>
            <person name="Philippe R."/>
            <person name="Pilate G."/>
            <person name="Poliakov A."/>
            <person name="Razumovskaya J."/>
            <person name="Richardson P."/>
            <person name="Rinaldi C."/>
            <person name="Ritland K."/>
            <person name="Rouze P."/>
            <person name="Ryaboy D."/>
            <person name="Schmutz J."/>
            <person name="Schrader J."/>
            <person name="Segerman B."/>
            <person name="Shin H."/>
            <person name="Siddiqui A."/>
            <person name="Sterky F."/>
            <person name="Terry A."/>
            <person name="Tsai C.J."/>
            <person name="Uberbacher E."/>
            <person name="Unneberg P."/>
            <person name="Vahala J."/>
            <person name="Wall K."/>
            <person name="Wessler S."/>
            <person name="Yang G."/>
            <person name="Yin T."/>
            <person name="Douglas C."/>
            <person name="Marra M."/>
            <person name="Sandberg G."/>
            <person name="Van de Peer Y."/>
            <person name="Rokhsar D."/>
        </authorList>
    </citation>
    <scope>NUCLEOTIDE SEQUENCE [LARGE SCALE GENOMIC DNA]</scope>
    <source>
        <strain evidence="2">cv. Nisqually</strain>
    </source>
</reference>
<gene>
    <name evidence="1" type="ORF">POPTR_019G032001</name>
</gene>
<dbReference type="EMBL" id="CM009308">
    <property type="protein sequence ID" value="RQP03349.1"/>
    <property type="molecule type" value="Genomic_DNA"/>
</dbReference>
<protein>
    <submittedName>
        <fullName evidence="1">Uncharacterized protein</fullName>
    </submittedName>
</protein>
<evidence type="ECO:0000313" key="1">
    <source>
        <dbReference type="EMBL" id="RQP03349.1"/>
    </source>
</evidence>
<dbReference type="Gramene" id="Potri.019G032001.1.v4.1">
    <property type="protein sequence ID" value="Potri.019G032001.1.v4.1"/>
    <property type="gene ID" value="Potri.019G032001.v4.1"/>
</dbReference>
<dbReference type="Proteomes" id="UP000006729">
    <property type="component" value="Chromosome 19"/>
</dbReference>